<evidence type="ECO:0000313" key="3">
    <source>
        <dbReference type="Proteomes" id="UP001214043"/>
    </source>
</evidence>
<dbReference type="Proteomes" id="UP001214043">
    <property type="component" value="Chromosome"/>
</dbReference>
<gene>
    <name evidence="2" type="ORF">PUV54_07685</name>
</gene>
<dbReference type="Pfam" id="PF10722">
    <property type="entry name" value="YbjN"/>
    <property type="match status" value="1"/>
</dbReference>
<keyword evidence="1" id="KW-0732">Signal</keyword>
<dbReference type="AlphaFoldDB" id="A0AAE9ZLR8"/>
<sequence>MRMAGLLVGLILFWATPLQAQNAHSSGGMTIQEVARILEKEGLPVSDMSGSGADWLRSEIDGTEFDVETYNCNAKSRCTEFLFIAGFDMPNGFPIELINKWNAEELAGRAFLDERRDPFLDHVVSVSAPNDDAVFLEGFYLWAAALREFVEFIEYPQVEV</sequence>
<accession>A0AAE9ZLR8</accession>
<organism evidence="2 3">
    <name type="scientific">Hyphococcus flavus</name>
    <dbReference type="NCBI Taxonomy" id="1866326"/>
    <lineage>
        <taxon>Bacteria</taxon>
        <taxon>Pseudomonadati</taxon>
        <taxon>Pseudomonadota</taxon>
        <taxon>Alphaproteobacteria</taxon>
        <taxon>Parvularculales</taxon>
        <taxon>Parvularculaceae</taxon>
        <taxon>Hyphococcus</taxon>
    </lineage>
</organism>
<feature type="chain" id="PRO_5042175878" evidence="1">
    <location>
        <begin position="21"/>
        <end position="160"/>
    </location>
</feature>
<keyword evidence="3" id="KW-1185">Reference proteome</keyword>
<evidence type="ECO:0000313" key="2">
    <source>
        <dbReference type="EMBL" id="WDI33075.1"/>
    </source>
</evidence>
<feature type="signal peptide" evidence="1">
    <location>
        <begin position="1"/>
        <end position="20"/>
    </location>
</feature>
<dbReference type="RefSeq" id="WP_274495036.1">
    <property type="nucleotide sequence ID" value="NZ_CP118166.1"/>
</dbReference>
<dbReference type="InterPro" id="IPR019660">
    <property type="entry name" value="Put_sensory_transdc_reg_YbjN"/>
</dbReference>
<name>A0AAE9ZLR8_9PROT</name>
<protein>
    <submittedName>
        <fullName evidence="2">YbjN domain-containing protein</fullName>
    </submittedName>
</protein>
<dbReference type="KEGG" id="hfl:PUV54_07685"/>
<reference evidence="2" key="1">
    <citation type="submission" date="2023-02" db="EMBL/GenBank/DDBJ databases">
        <title>Genome sequence of Hyphococcus flavus.</title>
        <authorList>
            <person name="Rong J.-C."/>
            <person name="Zhao Q."/>
            <person name="Yi M."/>
            <person name="Wu J.-Y."/>
        </authorList>
    </citation>
    <scope>NUCLEOTIDE SEQUENCE</scope>
    <source>
        <strain evidence="2">MCCC 1K03223</strain>
    </source>
</reference>
<proteinExistence type="predicted"/>
<dbReference type="EMBL" id="CP118166">
    <property type="protein sequence ID" value="WDI33075.1"/>
    <property type="molecule type" value="Genomic_DNA"/>
</dbReference>
<evidence type="ECO:0000256" key="1">
    <source>
        <dbReference type="SAM" id="SignalP"/>
    </source>
</evidence>